<dbReference type="STRING" id="396776.A0A0J8S520"/>
<sequence>MSSNPGVFLLAAGKEGKSASQLHTNCKWLTFQLVLHIQALVEIERQQVQSMDLPRAT</sequence>
<dbReference type="EMBL" id="DS017090">
    <property type="protein sequence ID" value="KMU92545.1"/>
    <property type="molecule type" value="Genomic_DNA"/>
</dbReference>
<name>A0A0J8S520_COCIT</name>
<reference evidence="2" key="1">
    <citation type="journal article" date="2010" name="Genome Res.">
        <title>Population genomic sequencing of Coccidioides fungi reveals recent hybridization and transposon control.</title>
        <authorList>
            <person name="Neafsey D.E."/>
            <person name="Barker B.M."/>
            <person name="Sharpton T.J."/>
            <person name="Stajich J.E."/>
            <person name="Park D.J."/>
            <person name="Whiston E."/>
            <person name="Hung C.-Y."/>
            <person name="McMahan C."/>
            <person name="White J."/>
            <person name="Sykes S."/>
            <person name="Heiman D."/>
            <person name="Young S."/>
            <person name="Zeng Q."/>
            <person name="Abouelleil A."/>
            <person name="Aftuck L."/>
            <person name="Bessette D."/>
            <person name="Brown A."/>
            <person name="FitzGerald M."/>
            <person name="Lui A."/>
            <person name="Macdonald J.P."/>
            <person name="Priest M."/>
            <person name="Orbach M.J."/>
            <person name="Galgiani J.N."/>
            <person name="Kirkland T.N."/>
            <person name="Cole G.T."/>
            <person name="Birren B.W."/>
            <person name="Henn M.R."/>
            <person name="Taylor J.W."/>
            <person name="Rounsley S.D."/>
        </authorList>
    </citation>
    <scope>NUCLEOTIDE SEQUENCE [LARGE SCALE GENOMIC DNA]</scope>
    <source>
        <strain evidence="2">H538.4</strain>
    </source>
</reference>
<organism evidence="1 2">
    <name type="scientific">Coccidioides immitis H538.4</name>
    <dbReference type="NCBI Taxonomy" id="396776"/>
    <lineage>
        <taxon>Eukaryota</taxon>
        <taxon>Fungi</taxon>
        <taxon>Dikarya</taxon>
        <taxon>Ascomycota</taxon>
        <taxon>Pezizomycotina</taxon>
        <taxon>Eurotiomycetes</taxon>
        <taxon>Eurotiomycetidae</taxon>
        <taxon>Onygenales</taxon>
        <taxon>Onygenaceae</taxon>
        <taxon>Coccidioides</taxon>
    </lineage>
</organism>
<dbReference type="AlphaFoldDB" id="A0A0J8S520"/>
<evidence type="ECO:0000313" key="2">
    <source>
        <dbReference type="Proteomes" id="UP000054563"/>
    </source>
</evidence>
<evidence type="ECO:0000313" key="1">
    <source>
        <dbReference type="EMBL" id="KMU92545.1"/>
    </source>
</evidence>
<accession>A0A0J8S520</accession>
<dbReference type="Proteomes" id="UP000054563">
    <property type="component" value="Unassembled WGS sequence"/>
</dbReference>
<dbReference type="VEuPathDB" id="FungiDB:CIHG_10347"/>
<proteinExistence type="predicted"/>
<protein>
    <submittedName>
        <fullName evidence="1">Uncharacterized protein</fullName>
    </submittedName>
</protein>
<gene>
    <name evidence="1" type="ORF">CIHG_10347</name>
</gene>